<evidence type="ECO:0000256" key="5">
    <source>
        <dbReference type="ARBA" id="ARBA00022833"/>
    </source>
</evidence>
<evidence type="ECO:0000256" key="7">
    <source>
        <dbReference type="ARBA" id="ARBA00023136"/>
    </source>
</evidence>
<dbReference type="Gene3D" id="3.30.40.10">
    <property type="entry name" value="Zinc/RING finger domain, C3HC4 (zinc finger)"/>
    <property type="match status" value="1"/>
</dbReference>
<dbReference type="VEuPathDB" id="FungiDB:A1Q1_06786"/>
<dbReference type="Pfam" id="PF13639">
    <property type="entry name" value="zf-RING_2"/>
    <property type="match status" value="1"/>
</dbReference>
<dbReference type="SMART" id="SM00184">
    <property type="entry name" value="RING"/>
    <property type="match status" value="1"/>
</dbReference>
<reference evidence="13 14" key="1">
    <citation type="journal article" date="2012" name="Eukaryot. Cell">
        <title>Draft genome sequence of CBS 2479, the standard type strain of Trichosporon asahii.</title>
        <authorList>
            <person name="Yang R.Y."/>
            <person name="Li H.T."/>
            <person name="Zhu H."/>
            <person name="Zhou G.P."/>
            <person name="Wang M."/>
            <person name="Wang L."/>
        </authorList>
    </citation>
    <scope>NUCLEOTIDE SEQUENCE [LARGE SCALE GENOMIC DNA]</scope>
    <source>
        <strain evidence="14">ATCC 90039 / CBS 2479 / JCM 2466 / KCTC 7840 / NCYC 2677 / UAMH 7654</strain>
    </source>
</reference>
<comment type="subcellular location">
    <subcellularLocation>
        <location evidence="1">Membrane</location>
        <topology evidence="1">Single-pass membrane protein</topology>
    </subcellularLocation>
</comment>
<feature type="domain" description="RING-type" evidence="12">
    <location>
        <begin position="368"/>
        <end position="412"/>
    </location>
</feature>
<dbReference type="InterPro" id="IPR013083">
    <property type="entry name" value="Znf_RING/FYVE/PHD"/>
</dbReference>
<dbReference type="PANTHER" id="PTHR47168">
    <property type="entry name" value="RING ZINC FINGER DOMAIN SUPERFAMILY PROTEIN-RELATED"/>
    <property type="match status" value="1"/>
</dbReference>
<dbReference type="PROSITE" id="PS50089">
    <property type="entry name" value="ZF_RING_2"/>
    <property type="match status" value="1"/>
</dbReference>
<evidence type="ECO:0000313" key="14">
    <source>
        <dbReference type="Proteomes" id="UP000002748"/>
    </source>
</evidence>
<accession>J4UJM8</accession>
<keyword evidence="11" id="KW-0732">Signal</keyword>
<proteinExistence type="predicted"/>
<evidence type="ECO:0000256" key="2">
    <source>
        <dbReference type="ARBA" id="ARBA00022692"/>
    </source>
</evidence>
<keyword evidence="7 10" id="KW-0472">Membrane</keyword>
<protein>
    <recommendedName>
        <fullName evidence="12">RING-type domain-containing protein</fullName>
    </recommendedName>
</protein>
<dbReference type="OrthoDB" id="8062037at2759"/>
<feature type="region of interest" description="Disordered" evidence="9">
    <location>
        <begin position="459"/>
        <end position="481"/>
    </location>
</feature>
<evidence type="ECO:0000256" key="4">
    <source>
        <dbReference type="ARBA" id="ARBA00022771"/>
    </source>
</evidence>
<dbReference type="GO" id="GO:0016020">
    <property type="term" value="C:membrane"/>
    <property type="evidence" value="ECO:0007669"/>
    <property type="project" value="UniProtKB-SubCell"/>
</dbReference>
<keyword evidence="3" id="KW-0479">Metal-binding</keyword>
<dbReference type="InterPro" id="IPR051653">
    <property type="entry name" value="E3_ligase_sorting_rcpt"/>
</dbReference>
<dbReference type="GO" id="GO:0008270">
    <property type="term" value="F:zinc ion binding"/>
    <property type="evidence" value="ECO:0007669"/>
    <property type="project" value="UniProtKB-KW"/>
</dbReference>
<dbReference type="AlphaFoldDB" id="J4UJM8"/>
<dbReference type="PANTHER" id="PTHR47168:SF1">
    <property type="entry name" value="OS02G0798600 PROTEIN"/>
    <property type="match status" value="1"/>
</dbReference>
<dbReference type="KEGG" id="tasa:A1Q1_06786"/>
<dbReference type="InterPro" id="IPR001841">
    <property type="entry name" value="Znf_RING"/>
</dbReference>
<feature type="chain" id="PRO_5003781976" description="RING-type domain-containing protein" evidence="11">
    <location>
        <begin position="17"/>
        <end position="481"/>
    </location>
</feature>
<dbReference type="EMBL" id="ALBS01000038">
    <property type="protein sequence ID" value="EJT51980.1"/>
    <property type="molecule type" value="Genomic_DNA"/>
</dbReference>
<dbReference type="GeneID" id="25990298"/>
<sequence>MFWPWALTLLCGSARGYTPAVPINDTTGLDLTMGSSVQVKWANPPGLYSGGVSWQLISDDHYLDVTEGALVHFTEETAKNDTEWIWVETPWIAYICCDANITGYSEEDGKARSSDQINFTDIFTMARDRGAQSATCLLNPFYVDPDEFDHVLDIFAITNRNITRLLNSQFRQTSADYFYFNYTRLRDSWGDLNATVAGESLNHSSYLGGTIYARNKTGTQPVAGFPGTSQGEHHESGGKNKGLIAAYVLAGFFGAMICITVFSVIRRSLQPQRRDHHSGEEQPVEAPRRIGLTQAIVDTFPIIKFNKSQPEPTTPSRVPLKTLPSDELTPMELSYSKPYADKSFSQISQSSTVDSGRSTPAPVSDAQCPICLLEFEDGDEIRVLPCEGAHRFHKGCVDPWLLAVSTSCPLCRKGELAGCLFSQLTCADFNPEVADNVAQSDRSRITPRYINLIRRARRRAESVVEAGPRPREADQNGPGGY</sequence>
<dbReference type="HOGENOM" id="CLU_008264_3_1_1"/>
<dbReference type="RefSeq" id="XP_014183310.1">
    <property type="nucleotide sequence ID" value="XM_014327835.1"/>
</dbReference>
<gene>
    <name evidence="13" type="ORF">A1Q1_06786</name>
</gene>
<evidence type="ECO:0000313" key="13">
    <source>
        <dbReference type="EMBL" id="EJT51980.1"/>
    </source>
</evidence>
<keyword evidence="2 10" id="KW-0812">Transmembrane</keyword>
<dbReference type="CDD" id="cd16454">
    <property type="entry name" value="RING-H2_PA-TM-RING"/>
    <property type="match status" value="1"/>
</dbReference>
<keyword evidence="6 10" id="KW-1133">Transmembrane helix</keyword>
<feature type="signal peptide" evidence="11">
    <location>
        <begin position="1"/>
        <end position="16"/>
    </location>
</feature>
<evidence type="ECO:0000256" key="6">
    <source>
        <dbReference type="ARBA" id="ARBA00022989"/>
    </source>
</evidence>
<dbReference type="Proteomes" id="UP000002748">
    <property type="component" value="Unassembled WGS sequence"/>
</dbReference>
<evidence type="ECO:0000256" key="3">
    <source>
        <dbReference type="ARBA" id="ARBA00022723"/>
    </source>
</evidence>
<organism evidence="13 14">
    <name type="scientific">Trichosporon asahii var. asahii (strain ATCC 90039 / CBS 2479 / JCM 2466 / KCTC 7840 / NBRC 103889/ NCYC 2677 / UAMH 7654)</name>
    <name type="common">Yeast</name>
    <dbReference type="NCBI Taxonomy" id="1186058"/>
    <lineage>
        <taxon>Eukaryota</taxon>
        <taxon>Fungi</taxon>
        <taxon>Dikarya</taxon>
        <taxon>Basidiomycota</taxon>
        <taxon>Agaricomycotina</taxon>
        <taxon>Tremellomycetes</taxon>
        <taxon>Trichosporonales</taxon>
        <taxon>Trichosporonaceae</taxon>
        <taxon>Trichosporon</taxon>
    </lineage>
</organism>
<evidence type="ECO:0000256" key="11">
    <source>
        <dbReference type="SAM" id="SignalP"/>
    </source>
</evidence>
<evidence type="ECO:0000259" key="12">
    <source>
        <dbReference type="PROSITE" id="PS50089"/>
    </source>
</evidence>
<comment type="caution">
    <text evidence="13">The sequence shown here is derived from an EMBL/GenBank/DDBJ whole genome shotgun (WGS) entry which is preliminary data.</text>
</comment>
<keyword evidence="5" id="KW-0862">Zinc</keyword>
<evidence type="ECO:0000256" key="10">
    <source>
        <dbReference type="SAM" id="Phobius"/>
    </source>
</evidence>
<evidence type="ECO:0000256" key="1">
    <source>
        <dbReference type="ARBA" id="ARBA00004167"/>
    </source>
</evidence>
<evidence type="ECO:0000256" key="9">
    <source>
        <dbReference type="SAM" id="MobiDB-lite"/>
    </source>
</evidence>
<evidence type="ECO:0000256" key="8">
    <source>
        <dbReference type="PROSITE-ProRule" id="PRU00175"/>
    </source>
</evidence>
<name>J4UJM8_TRIAS</name>
<keyword evidence="4 8" id="KW-0863">Zinc-finger</keyword>
<feature type="transmembrane region" description="Helical" evidence="10">
    <location>
        <begin position="244"/>
        <end position="265"/>
    </location>
</feature>
<dbReference type="SUPFAM" id="SSF57850">
    <property type="entry name" value="RING/U-box"/>
    <property type="match status" value="1"/>
</dbReference>